<dbReference type="InterPro" id="IPR011032">
    <property type="entry name" value="GroES-like_sf"/>
</dbReference>
<evidence type="ECO:0000256" key="2">
    <source>
        <dbReference type="ARBA" id="ARBA00008072"/>
    </source>
</evidence>
<keyword evidence="3" id="KW-0479">Metal-binding</keyword>
<evidence type="ECO:0000256" key="1">
    <source>
        <dbReference type="ARBA" id="ARBA00001947"/>
    </source>
</evidence>
<evidence type="ECO:0000256" key="6">
    <source>
        <dbReference type="SAM" id="MobiDB-lite"/>
    </source>
</evidence>
<feature type="region of interest" description="Disordered" evidence="6">
    <location>
        <begin position="1"/>
        <end position="23"/>
    </location>
</feature>
<dbReference type="Gene3D" id="3.90.180.10">
    <property type="entry name" value="Medium-chain alcohol dehydrogenases, catalytic domain"/>
    <property type="match status" value="1"/>
</dbReference>
<evidence type="ECO:0000256" key="4">
    <source>
        <dbReference type="ARBA" id="ARBA00022833"/>
    </source>
</evidence>
<dbReference type="PANTHER" id="PTHR43350">
    <property type="entry name" value="NAD-DEPENDENT ALCOHOL DEHYDROGENASE"/>
    <property type="match status" value="1"/>
</dbReference>
<proteinExistence type="inferred from homology"/>
<name>A0A2R4XPR1_9BURK</name>
<accession>A0A2R4XPR1</accession>
<dbReference type="OrthoDB" id="9781588at2"/>
<dbReference type="Gene3D" id="3.40.50.720">
    <property type="entry name" value="NAD(P)-binding Rossmann-like Domain"/>
    <property type="match status" value="1"/>
</dbReference>
<dbReference type="CDD" id="cd08255">
    <property type="entry name" value="2-desacetyl-2-hydroxyethyl_bacteriochlorophyllide_like"/>
    <property type="match status" value="1"/>
</dbReference>
<dbReference type="GO" id="GO:0016491">
    <property type="term" value="F:oxidoreductase activity"/>
    <property type="evidence" value="ECO:0007669"/>
    <property type="project" value="UniProtKB-KW"/>
</dbReference>
<comment type="cofactor">
    <cofactor evidence="1">
        <name>Zn(2+)</name>
        <dbReference type="ChEBI" id="CHEBI:29105"/>
    </cofactor>
</comment>
<protein>
    <submittedName>
        <fullName evidence="7">Dehydrogenase</fullName>
    </submittedName>
</protein>
<evidence type="ECO:0000313" key="8">
    <source>
        <dbReference type="Proteomes" id="UP000244571"/>
    </source>
</evidence>
<organism evidence="7 8">
    <name type="scientific">Orrella marina</name>
    <dbReference type="NCBI Taxonomy" id="2163011"/>
    <lineage>
        <taxon>Bacteria</taxon>
        <taxon>Pseudomonadati</taxon>
        <taxon>Pseudomonadota</taxon>
        <taxon>Betaproteobacteria</taxon>
        <taxon>Burkholderiales</taxon>
        <taxon>Alcaligenaceae</taxon>
        <taxon>Orrella</taxon>
    </lineage>
</organism>
<sequence length="324" mass="35078">MWYVSPGQAEIRTEDLENPEDPGEQTCLVRAVYSAISRGTESLIFHGRVPASEYERMQAPFMGGKFPFPVRYGYCHVGQVIQGPSYLLGQYVFSLSPHQTLLRHQSSALVPVPPSVSPKRAVLAANMETALNAVWTGKPCASDRIAVVGAGLIGLLVAYLCRDLPGAQVTVIDPQPSRASVCKQLGLNYCETTEGTDNCDVVFHASATAAGLSSALALAGNEASVVELSWYGDQTVPVALGQAFHSQQIRLISCQVGHIESSHAPRWNYRRRLTAAMSMLSDPCLDALLETPIPFESLPEEISSIFKPGSDRLCQVIQYPDGVN</sequence>
<evidence type="ECO:0000256" key="5">
    <source>
        <dbReference type="ARBA" id="ARBA00023002"/>
    </source>
</evidence>
<evidence type="ECO:0000313" key="7">
    <source>
        <dbReference type="EMBL" id="AWB35797.1"/>
    </source>
</evidence>
<keyword evidence="5" id="KW-0560">Oxidoreductase</keyword>
<dbReference type="SUPFAM" id="SSF51735">
    <property type="entry name" value="NAD(P)-binding Rossmann-fold domains"/>
    <property type="match status" value="1"/>
</dbReference>
<reference evidence="7 8" key="1">
    <citation type="submission" date="2018-04" db="EMBL/GenBank/DDBJ databases">
        <title>Bordetella sp. HZ20 isolated from seawater.</title>
        <authorList>
            <person name="Sun C."/>
        </authorList>
    </citation>
    <scope>NUCLEOTIDE SEQUENCE [LARGE SCALE GENOMIC DNA]</scope>
    <source>
        <strain evidence="7 8">HZ20</strain>
    </source>
</reference>
<gene>
    <name evidence="7" type="ORF">DBV39_12120</name>
</gene>
<dbReference type="InterPro" id="IPR036291">
    <property type="entry name" value="NAD(P)-bd_dom_sf"/>
</dbReference>
<keyword evidence="8" id="KW-1185">Reference proteome</keyword>
<evidence type="ECO:0000256" key="3">
    <source>
        <dbReference type="ARBA" id="ARBA00022723"/>
    </source>
</evidence>
<keyword evidence="4" id="KW-0862">Zinc</keyword>
<dbReference type="EMBL" id="CP028901">
    <property type="protein sequence ID" value="AWB35797.1"/>
    <property type="molecule type" value="Genomic_DNA"/>
</dbReference>
<dbReference type="AlphaFoldDB" id="A0A2R4XPR1"/>
<dbReference type="PANTHER" id="PTHR43350:SF19">
    <property type="entry name" value="D-GULOSIDE 3-DEHYDROGENASE"/>
    <property type="match status" value="1"/>
</dbReference>
<dbReference type="SUPFAM" id="SSF50129">
    <property type="entry name" value="GroES-like"/>
    <property type="match status" value="1"/>
</dbReference>
<dbReference type="GO" id="GO:0046872">
    <property type="term" value="F:metal ion binding"/>
    <property type="evidence" value="ECO:0007669"/>
    <property type="project" value="UniProtKB-KW"/>
</dbReference>
<dbReference type="Proteomes" id="UP000244571">
    <property type="component" value="Chromosome"/>
</dbReference>
<dbReference type="KEGG" id="boz:DBV39_12120"/>
<comment type="similarity">
    <text evidence="2">Belongs to the zinc-containing alcohol dehydrogenase family.</text>
</comment>